<feature type="compositionally biased region" description="Basic and acidic residues" evidence="2">
    <location>
        <begin position="468"/>
        <end position="477"/>
    </location>
</feature>
<feature type="region of interest" description="Disordered" evidence="2">
    <location>
        <begin position="244"/>
        <end position="271"/>
    </location>
</feature>
<dbReference type="Pfam" id="PF02179">
    <property type="entry name" value="BAG"/>
    <property type="match status" value="1"/>
</dbReference>
<comment type="caution">
    <text evidence="4">The sequence shown here is derived from an EMBL/GenBank/DDBJ whole genome shotgun (WGS) entry which is preliminary data.</text>
</comment>
<protein>
    <recommendedName>
        <fullName evidence="3">BAG domain-containing protein</fullName>
    </recommendedName>
</protein>
<dbReference type="EMBL" id="JAACJN010000005">
    <property type="protein sequence ID" value="KAF5392405.1"/>
    <property type="molecule type" value="Genomic_DNA"/>
</dbReference>
<feature type="region of interest" description="Disordered" evidence="2">
    <location>
        <begin position="453"/>
        <end position="477"/>
    </location>
</feature>
<evidence type="ECO:0000259" key="3">
    <source>
        <dbReference type="PROSITE" id="PS51035"/>
    </source>
</evidence>
<feature type="region of interest" description="Disordered" evidence="2">
    <location>
        <begin position="362"/>
        <end position="381"/>
    </location>
</feature>
<reference evidence="4 5" key="1">
    <citation type="journal article" date="2020" name="ISME J.">
        <title>Uncovering the hidden diversity of litter-decomposition mechanisms in mushroom-forming fungi.</title>
        <authorList>
            <person name="Floudas D."/>
            <person name="Bentzer J."/>
            <person name="Ahren D."/>
            <person name="Johansson T."/>
            <person name="Persson P."/>
            <person name="Tunlid A."/>
        </authorList>
    </citation>
    <scope>NUCLEOTIDE SEQUENCE [LARGE SCALE GENOMIC DNA]</scope>
    <source>
        <strain evidence="4 5">CBS 406.79</strain>
    </source>
</reference>
<dbReference type="GO" id="GO:0051087">
    <property type="term" value="F:protein-folding chaperone binding"/>
    <property type="evidence" value="ECO:0007669"/>
    <property type="project" value="InterPro"/>
</dbReference>
<organism evidence="4 5">
    <name type="scientific">Collybiopsis confluens</name>
    <dbReference type="NCBI Taxonomy" id="2823264"/>
    <lineage>
        <taxon>Eukaryota</taxon>
        <taxon>Fungi</taxon>
        <taxon>Dikarya</taxon>
        <taxon>Basidiomycota</taxon>
        <taxon>Agaricomycotina</taxon>
        <taxon>Agaricomycetes</taxon>
        <taxon>Agaricomycetidae</taxon>
        <taxon>Agaricales</taxon>
        <taxon>Marasmiineae</taxon>
        <taxon>Omphalotaceae</taxon>
        <taxon>Collybiopsis</taxon>
    </lineage>
</organism>
<feature type="region of interest" description="Disordered" evidence="2">
    <location>
        <begin position="613"/>
        <end position="668"/>
    </location>
</feature>
<evidence type="ECO:0000256" key="2">
    <source>
        <dbReference type="SAM" id="MobiDB-lite"/>
    </source>
</evidence>
<feature type="region of interest" description="Disordered" evidence="2">
    <location>
        <begin position="197"/>
        <end position="230"/>
    </location>
</feature>
<feature type="region of interest" description="Disordered" evidence="2">
    <location>
        <begin position="527"/>
        <end position="592"/>
    </location>
</feature>
<gene>
    <name evidence="4" type="ORF">D9757_002182</name>
</gene>
<dbReference type="SUPFAM" id="SSF63491">
    <property type="entry name" value="BAG domain"/>
    <property type="match status" value="1"/>
</dbReference>
<name>A0A8H5MFC7_9AGAR</name>
<dbReference type="Gene3D" id="1.20.58.120">
    <property type="entry name" value="BAG domain"/>
    <property type="match status" value="1"/>
</dbReference>
<feature type="compositionally biased region" description="Polar residues" evidence="2">
    <location>
        <begin position="204"/>
        <end position="214"/>
    </location>
</feature>
<dbReference type="Proteomes" id="UP000518752">
    <property type="component" value="Unassembled WGS sequence"/>
</dbReference>
<keyword evidence="1" id="KW-0175">Coiled coil</keyword>
<evidence type="ECO:0000256" key="1">
    <source>
        <dbReference type="SAM" id="Coils"/>
    </source>
</evidence>
<dbReference type="InterPro" id="IPR036533">
    <property type="entry name" value="BAG_dom_sf"/>
</dbReference>
<feature type="coiled-coil region" evidence="1">
    <location>
        <begin position="108"/>
        <end position="144"/>
    </location>
</feature>
<dbReference type="AlphaFoldDB" id="A0A8H5MFC7"/>
<feature type="domain" description="BAG" evidence="3">
    <location>
        <begin position="409"/>
        <end position="449"/>
    </location>
</feature>
<dbReference type="InterPro" id="IPR003103">
    <property type="entry name" value="BAG_domain"/>
</dbReference>
<accession>A0A8H5MFC7</accession>
<dbReference type="PROSITE" id="PS51035">
    <property type="entry name" value="BAG"/>
    <property type="match status" value="1"/>
</dbReference>
<evidence type="ECO:0000313" key="5">
    <source>
        <dbReference type="Proteomes" id="UP000518752"/>
    </source>
</evidence>
<proteinExistence type="predicted"/>
<keyword evidence="5" id="KW-1185">Reference proteome</keyword>
<feature type="compositionally biased region" description="Low complexity" evidence="2">
    <location>
        <begin position="538"/>
        <end position="549"/>
    </location>
</feature>
<evidence type="ECO:0000313" key="4">
    <source>
        <dbReference type="EMBL" id="KAF5392405.1"/>
    </source>
</evidence>
<feature type="compositionally biased region" description="Low complexity" evidence="2">
    <location>
        <begin position="362"/>
        <end position="380"/>
    </location>
</feature>
<dbReference type="OrthoDB" id="333905at2759"/>
<sequence length="668" mass="74559">MFHVISPNTHNYYYRPQSGYLRQLRSAQNVEREEEGLLRRLEEIQLQKHRDHFVSRRPAPDSYNPFSPYPSRSFEDEEFEFATRHRQEQLELEYLRQKAEQDARFITLKRREEELKLKQLAMLREEEEAHLHTLRLKAKRLEGQNTTCSPKSVDYPYLLRQTMASRSDHKSVNVETPITTLRSRGPEGRMLEYLLSKSSRRAQEQTPIRTSVQERNVLPPPKSEDTVPSTQTLEDIFRVLFNSKPTTSENDEGGPSSPKTQTKAEETEKPVLSLKEQLESRLNNDQSVEIRDTIQALLASLSDSPGHTAPVTTPNKGKAKISLAESSASSIVNARDALDSIRSIESSFTALQDDFEFPSAVDFSPVPSRSPSPARSDFASNISEADAVDTRKLAFTARNHPVRSYEQALTRLLAQLDEIESHGNPEVRAQRKAAVALVEGAIDELEKKVESRWKSTHRVNRNEVSQDETDHVASLDRAEPIVPATDEVSALTHEVAADKISSVLSPAGSSEAAVSSDQTLSYETIVPHQRNDSIAPLESSTSTTDTVESPGTPSNILLGNADRSDKQFTSEFQSEYDVRDASSESHIPSYPPISTISSVSNIRPDVRELTVDDEVGSPTSEVSQRDLSGEVSDVDTFLLPHNGANESDVGPNRGSEEVGSDWSEVEAL</sequence>